<sequence length="441" mass="49111">MGRPGSRAILLKRILVLLTIAVGLAAVTLLVFMQTRDLVLIGYWCLGSLVLLACLSAFVVGRRYTQLPVAAGRVLCIVPAYNEDPRGLEGTVRALLAQTVDIDIVVIDDGSKVPVVPSIQHPRLTWLRQENTGKRGAQVTVLRGIDREKYQFILTVDSDSEPFPDACEQLLRAMSKPAVQAATGMIYIRNYADSWISRAADMDIGTSCVMMRASRSMLGSLETTSGALALYRSELLYDHLEAYAVECGTGDDRWLALRALRRGEVVGVAEAGVVTDMPSTFNGTYRQRLRWARSWWWMLPYVFRYLTPKQMLSPAYGLLQMALTPVFAIWIVASIISTHGGRYEGHQLTLWAYFMVYLIVRYGTGALYLIGRTDQPRGQKLRSLALGVPGAVLLNMVLLVPTRYWALGKLFDNRWHTREVVTVGKHIAPSGRHRILVGSSH</sequence>
<feature type="transmembrane region" description="Helical" evidence="6">
    <location>
        <begin position="383"/>
        <end position="406"/>
    </location>
</feature>
<keyword evidence="5 6" id="KW-0472">Membrane</keyword>
<protein>
    <submittedName>
        <fullName evidence="7">Unannotated protein</fullName>
    </submittedName>
</protein>
<keyword evidence="4" id="KW-0808">Transferase</keyword>
<keyword evidence="6" id="KW-0812">Transmembrane</keyword>
<proteinExistence type="predicted"/>
<organism evidence="7">
    <name type="scientific">freshwater metagenome</name>
    <dbReference type="NCBI Taxonomy" id="449393"/>
    <lineage>
        <taxon>unclassified sequences</taxon>
        <taxon>metagenomes</taxon>
        <taxon>ecological metagenomes</taxon>
    </lineage>
</organism>
<dbReference type="GO" id="GO:0005886">
    <property type="term" value="C:plasma membrane"/>
    <property type="evidence" value="ECO:0007669"/>
    <property type="project" value="UniProtKB-SubCell"/>
</dbReference>
<feature type="transmembrane region" description="Helical" evidence="6">
    <location>
        <begin position="315"/>
        <end position="336"/>
    </location>
</feature>
<dbReference type="Pfam" id="PF13641">
    <property type="entry name" value="Glyco_tranf_2_3"/>
    <property type="match status" value="1"/>
</dbReference>
<dbReference type="PANTHER" id="PTHR22913">
    <property type="entry name" value="HYALURONAN SYNTHASE"/>
    <property type="match status" value="1"/>
</dbReference>
<evidence type="ECO:0000256" key="4">
    <source>
        <dbReference type="ARBA" id="ARBA00022679"/>
    </source>
</evidence>
<evidence type="ECO:0000256" key="1">
    <source>
        <dbReference type="ARBA" id="ARBA00004236"/>
    </source>
</evidence>
<feature type="transmembrane region" description="Helical" evidence="6">
    <location>
        <begin position="41"/>
        <end position="60"/>
    </location>
</feature>
<name>A0A6J7J4W2_9ZZZZ</name>
<evidence type="ECO:0000313" key="7">
    <source>
        <dbReference type="EMBL" id="CAB4937667.1"/>
    </source>
</evidence>
<evidence type="ECO:0000256" key="5">
    <source>
        <dbReference type="ARBA" id="ARBA00023136"/>
    </source>
</evidence>
<dbReference type="PANTHER" id="PTHR22913:SF12">
    <property type="entry name" value="MANNURONAN SYNTHASE"/>
    <property type="match status" value="1"/>
</dbReference>
<accession>A0A6J7J4W2</accession>
<evidence type="ECO:0000256" key="3">
    <source>
        <dbReference type="ARBA" id="ARBA00022676"/>
    </source>
</evidence>
<gene>
    <name evidence="7" type="ORF">UFOPK3773_00645</name>
</gene>
<comment type="subcellular location">
    <subcellularLocation>
        <location evidence="1">Cell membrane</location>
    </subcellularLocation>
</comment>
<dbReference type="InterPro" id="IPR029044">
    <property type="entry name" value="Nucleotide-diphossugar_trans"/>
</dbReference>
<reference evidence="7" key="1">
    <citation type="submission" date="2020-05" db="EMBL/GenBank/DDBJ databases">
        <authorList>
            <person name="Chiriac C."/>
            <person name="Salcher M."/>
            <person name="Ghai R."/>
            <person name="Kavagutti S V."/>
        </authorList>
    </citation>
    <scope>NUCLEOTIDE SEQUENCE</scope>
</reference>
<dbReference type="Gene3D" id="3.90.550.10">
    <property type="entry name" value="Spore Coat Polysaccharide Biosynthesis Protein SpsA, Chain A"/>
    <property type="match status" value="1"/>
</dbReference>
<feature type="transmembrane region" description="Helical" evidence="6">
    <location>
        <begin position="348"/>
        <end position="371"/>
    </location>
</feature>
<dbReference type="GO" id="GO:0050501">
    <property type="term" value="F:hyaluronan synthase activity"/>
    <property type="evidence" value="ECO:0007669"/>
    <property type="project" value="TreeGrafter"/>
</dbReference>
<evidence type="ECO:0000256" key="6">
    <source>
        <dbReference type="SAM" id="Phobius"/>
    </source>
</evidence>
<dbReference type="EMBL" id="CAFBNF010000049">
    <property type="protein sequence ID" value="CAB4937667.1"/>
    <property type="molecule type" value="Genomic_DNA"/>
</dbReference>
<dbReference type="SUPFAM" id="SSF53448">
    <property type="entry name" value="Nucleotide-diphospho-sugar transferases"/>
    <property type="match status" value="1"/>
</dbReference>
<dbReference type="CDD" id="cd06423">
    <property type="entry name" value="CESA_like"/>
    <property type="match status" value="1"/>
</dbReference>
<keyword evidence="3" id="KW-0328">Glycosyltransferase</keyword>
<dbReference type="GO" id="GO:0030213">
    <property type="term" value="P:hyaluronan biosynthetic process"/>
    <property type="evidence" value="ECO:0007669"/>
    <property type="project" value="TreeGrafter"/>
</dbReference>
<feature type="transmembrane region" description="Helical" evidence="6">
    <location>
        <begin position="14"/>
        <end position="35"/>
    </location>
</feature>
<keyword evidence="6" id="KW-1133">Transmembrane helix</keyword>
<evidence type="ECO:0000256" key="2">
    <source>
        <dbReference type="ARBA" id="ARBA00022475"/>
    </source>
</evidence>
<keyword evidence="2" id="KW-1003">Cell membrane</keyword>
<dbReference type="AlphaFoldDB" id="A0A6J7J4W2"/>
<dbReference type="GO" id="GO:0085029">
    <property type="term" value="P:extracellular matrix assembly"/>
    <property type="evidence" value="ECO:0007669"/>
    <property type="project" value="TreeGrafter"/>
</dbReference>